<gene>
    <name evidence="1" type="ORF">FNL38_1011015</name>
</gene>
<reference evidence="1" key="1">
    <citation type="submission" date="2019-07" db="EMBL/GenBank/DDBJ databases">
        <title>Genomic Encyclopedia of Type Strains, Phase IV (KMG-IV): sequencing the most valuable type-strain genomes for metagenomic binning, comparative biology and taxonomic classification.</title>
        <authorList>
            <person name="Goeker M."/>
        </authorList>
    </citation>
    <scope>NUCLEOTIDE SEQUENCE</scope>
    <source>
        <strain evidence="1">DSM 44596</strain>
    </source>
</reference>
<dbReference type="AlphaFoldDB" id="A0A652YYV4"/>
<proteinExistence type="predicted"/>
<accession>A0A652YYV4</accession>
<protein>
    <submittedName>
        <fullName evidence="1">Uncharacterized protein</fullName>
    </submittedName>
</protein>
<name>A0A652YYV4_NOCGL</name>
<evidence type="ECO:0000313" key="1">
    <source>
        <dbReference type="EMBL" id="TYQ08640.1"/>
    </source>
</evidence>
<dbReference type="EMBL" id="VNIQ01000001">
    <property type="protein sequence ID" value="TYQ08640.1"/>
    <property type="molecule type" value="Genomic_DNA"/>
</dbReference>
<sequence>MGTYWMPRCGVVDAKEMRMNDLTVTVEHLRALLRSNPHAELVAVDGGIAVYEPHEEGFQSDGISIVTREQLSERLPSGGKSPVEGELTLAAASLSQMIAELGG</sequence>
<comment type="caution">
    <text evidence="1">The sequence shown here is derived from an EMBL/GenBank/DDBJ whole genome shotgun (WGS) entry which is preliminary data.</text>
</comment>
<organism evidence="1">
    <name type="scientific">Nocardia globerula</name>
    <dbReference type="NCBI Taxonomy" id="1818"/>
    <lineage>
        <taxon>Bacteria</taxon>
        <taxon>Bacillati</taxon>
        <taxon>Actinomycetota</taxon>
        <taxon>Actinomycetes</taxon>
        <taxon>Mycobacteriales</taxon>
        <taxon>Nocardiaceae</taxon>
        <taxon>Nocardia</taxon>
    </lineage>
</organism>